<evidence type="ECO:0000313" key="5">
    <source>
        <dbReference type="Proteomes" id="UP000198646"/>
    </source>
</evidence>
<keyword evidence="1" id="KW-0229">DNA integration</keyword>
<proteinExistence type="predicted"/>
<protein>
    <recommendedName>
        <fullName evidence="3">Core-binding (CB) domain-containing protein</fullName>
    </recommendedName>
</protein>
<evidence type="ECO:0000313" key="4">
    <source>
        <dbReference type="EMBL" id="SDO40772.1"/>
    </source>
</evidence>
<keyword evidence="5" id="KW-1185">Reference proteome</keyword>
<feature type="domain" description="Core-binding (CB)" evidence="3">
    <location>
        <begin position="54"/>
        <end position="136"/>
    </location>
</feature>
<keyword evidence="2" id="KW-0238">DNA-binding</keyword>
<evidence type="ECO:0000256" key="2">
    <source>
        <dbReference type="PROSITE-ProRule" id="PRU01248"/>
    </source>
</evidence>
<sequence length="656" mass="73476">MKLRTQAIASGELKVWCANRQAVLDLSYYYNGKHKPNASSDVYYPFAGQPGLMYDLRPAIEAYANTISPRTLSQLGTYLNALFTFLYKAGHTAIRVAEIEEELLAEHAAWIKKTGVSKSYRAQLHSTGNRLLEHLHARSGQDNANLTYKGRALKYPTIKQGSSLGYSKFVPLDLEPYVKRYCLQVLERIDQNYFIGVTPEDGCDRENPAHVISDFLNFSTRWINGEVSGAWINQEASLFPWKTSSLANKSKRAIELGRKNRELWCGGTSSQLTEALFPTPQEVIATVVLITLDIGWVDAAKSFSFEGNWFTSFAKDPDNPKGGEYVALTPQTRPKTGRLLHSRAVNPRKGGAWWALNRMQHRSARLRGICENRTALLSEQLKRTNAADPDWDELRLDHDFWADLSRLSCIYVSKKGKTVAGSATSLDSRIWTAFFRQIPKNANFSIPNQLQPQFANLTHYDFRHVVAHRTLKNSGFLAAQTILGHVNSSSTLSYLNSHQLKNELFETYAKVTGLAWSEIDDGFVINPGIVQRRFRRDGKILSISERRALGGITLHGARCHGSGAPPPEAGSENTKKCVGGSCVRCPAAVWNWHDDLAIPLAVEEFSRLQADRSTDSGYAEELEHAAWQALFRTIPEELRPTLKSELAAFNLRGDIL</sequence>
<dbReference type="EMBL" id="FNJD01000002">
    <property type="protein sequence ID" value="SDO40772.1"/>
    <property type="molecule type" value="Genomic_DNA"/>
</dbReference>
<dbReference type="Proteomes" id="UP000198646">
    <property type="component" value="Unassembled WGS sequence"/>
</dbReference>
<organism evidence="4 5">
    <name type="scientific">Sulfitobacter litoralis</name>
    <dbReference type="NCBI Taxonomy" id="335975"/>
    <lineage>
        <taxon>Bacteria</taxon>
        <taxon>Pseudomonadati</taxon>
        <taxon>Pseudomonadota</taxon>
        <taxon>Alphaproteobacteria</taxon>
        <taxon>Rhodobacterales</taxon>
        <taxon>Roseobacteraceae</taxon>
        <taxon>Sulfitobacter</taxon>
    </lineage>
</organism>
<reference evidence="4 5" key="1">
    <citation type="submission" date="2016-10" db="EMBL/GenBank/DDBJ databases">
        <authorList>
            <person name="Varghese N."/>
            <person name="Submissions S."/>
        </authorList>
    </citation>
    <scope>NUCLEOTIDE SEQUENCE [LARGE SCALE GENOMIC DNA]</scope>
    <source>
        <strain evidence="4 5">DSM 17584</strain>
    </source>
</reference>
<accession>A0ABY0RRY6</accession>
<comment type="caution">
    <text evidence="4">The sequence shown here is derived from an EMBL/GenBank/DDBJ whole genome shotgun (WGS) entry which is preliminary data.</text>
</comment>
<dbReference type="PROSITE" id="PS51900">
    <property type="entry name" value="CB"/>
    <property type="match status" value="1"/>
</dbReference>
<name>A0ABY0RRY6_9RHOB</name>
<evidence type="ECO:0000259" key="3">
    <source>
        <dbReference type="PROSITE" id="PS51900"/>
    </source>
</evidence>
<dbReference type="InterPro" id="IPR044068">
    <property type="entry name" value="CB"/>
</dbReference>
<evidence type="ECO:0000256" key="1">
    <source>
        <dbReference type="ARBA" id="ARBA00022908"/>
    </source>
</evidence>
<gene>
    <name evidence="4" type="ORF">SAMN04488512_102328</name>
</gene>
<dbReference type="RefSeq" id="WP_093731934.1">
    <property type="nucleotide sequence ID" value="NZ_FNJD01000002.1"/>
</dbReference>